<dbReference type="Gene3D" id="3.50.50.60">
    <property type="entry name" value="FAD/NAD(P)-binding domain"/>
    <property type="match status" value="2"/>
</dbReference>
<proteinExistence type="inferred from homology"/>
<feature type="domain" description="Amine oxidase" evidence="2">
    <location>
        <begin position="12"/>
        <end position="81"/>
    </location>
</feature>
<evidence type="ECO:0000259" key="2">
    <source>
        <dbReference type="Pfam" id="PF01593"/>
    </source>
</evidence>
<organism evidence="3 4">
    <name type="scientific">Flavobacterium frigidarium</name>
    <dbReference type="NCBI Taxonomy" id="99286"/>
    <lineage>
        <taxon>Bacteria</taxon>
        <taxon>Pseudomonadati</taxon>
        <taxon>Bacteroidota</taxon>
        <taxon>Flavobacteriia</taxon>
        <taxon>Flavobacteriales</taxon>
        <taxon>Flavobacteriaceae</taxon>
        <taxon>Flavobacterium</taxon>
    </lineage>
</organism>
<dbReference type="PANTHER" id="PTHR43563">
    <property type="entry name" value="AMINE OXIDASE"/>
    <property type="match status" value="1"/>
</dbReference>
<accession>A0ABV4KIF3</accession>
<dbReference type="InterPro" id="IPR036188">
    <property type="entry name" value="FAD/NAD-bd_sf"/>
</dbReference>
<dbReference type="EC" id="1.-.-.-" evidence="3"/>
<evidence type="ECO:0000313" key="4">
    <source>
        <dbReference type="Proteomes" id="UP001568894"/>
    </source>
</evidence>
<dbReference type="Proteomes" id="UP001568894">
    <property type="component" value="Unassembled WGS sequence"/>
</dbReference>
<reference evidence="3 4" key="1">
    <citation type="submission" date="2023-05" db="EMBL/GenBank/DDBJ databases">
        <title>Adaptations of aquatic viruses from atmosphere-close ecosystems of the Central Arctic Ocean.</title>
        <authorList>
            <person name="Rahlff J."/>
            <person name="Holmfeldt K."/>
        </authorList>
    </citation>
    <scope>NUCLEOTIDE SEQUENCE [LARGE SCALE GENOMIC DNA]</scope>
    <source>
        <strain evidence="3 4">Arc14</strain>
    </source>
</reference>
<keyword evidence="4" id="KW-1185">Reference proteome</keyword>
<dbReference type="EMBL" id="JASMRN010000014">
    <property type="protein sequence ID" value="MEZ7516511.1"/>
    <property type="molecule type" value="Genomic_DNA"/>
</dbReference>
<protein>
    <submittedName>
        <fullName evidence="3">NAD(P)/FAD-dependent oxidoreductase</fullName>
        <ecNumber evidence="3">1.-.-.-</ecNumber>
    </submittedName>
</protein>
<keyword evidence="3" id="KW-0560">Oxidoreductase</keyword>
<comment type="similarity">
    <text evidence="1">Belongs to the flavin monoamine oxidase family.</text>
</comment>
<comment type="caution">
    <text evidence="3">The sequence shown here is derived from an EMBL/GenBank/DDBJ whole genome shotgun (WGS) entry which is preliminary data.</text>
</comment>
<dbReference type="RefSeq" id="WP_371571781.1">
    <property type="nucleotide sequence ID" value="NZ_JASMRN010000014.1"/>
</dbReference>
<evidence type="ECO:0000313" key="3">
    <source>
        <dbReference type="EMBL" id="MEZ7516511.1"/>
    </source>
</evidence>
<gene>
    <name evidence="3" type="ORF">QO192_14605</name>
</gene>
<dbReference type="SUPFAM" id="SSF54373">
    <property type="entry name" value="FAD-linked reductases, C-terminal domain"/>
    <property type="match status" value="1"/>
</dbReference>
<dbReference type="Pfam" id="PF01593">
    <property type="entry name" value="Amino_oxidase"/>
    <property type="match status" value="2"/>
</dbReference>
<feature type="domain" description="Amine oxidase" evidence="2">
    <location>
        <begin position="103"/>
        <end position="348"/>
    </location>
</feature>
<dbReference type="InterPro" id="IPR002937">
    <property type="entry name" value="Amino_oxidase"/>
</dbReference>
<dbReference type="GO" id="GO:0016491">
    <property type="term" value="F:oxidoreductase activity"/>
    <property type="evidence" value="ECO:0007669"/>
    <property type="project" value="UniProtKB-KW"/>
</dbReference>
<dbReference type="PANTHER" id="PTHR43563:SF1">
    <property type="entry name" value="AMINE OXIDASE [FLAVIN-CONTAINING] B"/>
    <property type="match status" value="1"/>
</dbReference>
<evidence type="ECO:0000256" key="1">
    <source>
        <dbReference type="ARBA" id="ARBA00005995"/>
    </source>
</evidence>
<dbReference type="SUPFAM" id="SSF51905">
    <property type="entry name" value="FAD/NAD(P)-binding domain"/>
    <property type="match status" value="1"/>
</dbReference>
<dbReference type="InterPro" id="IPR050703">
    <property type="entry name" value="Flavin_MAO"/>
</dbReference>
<sequence length="354" mass="39966">MAKKITILGAGLSGLLTAYHLQNKGFDIEIVEARDRVGGRIHTIKDSNTQIEMGATWFNDAHTNFRTLLSEFNLGYYEQFMTGTSFFEPFSAAPPQEIDIPQNSPSYRITGGTSQLIDSILNKLIGITTHLNEAVTNINFENNIIKVTTTNTILETDYVISTLPQALFTHDIMVVPSLPIQLQDLAEKTHTWMQDAIKVAFVYDTAFWRNKNISGTLFSNVGPITEFYDQSNDALTTFALCGFISSGMEMYTKEERLIKLKTQLEKVFGQEALQFTSYHETVWSKEEFTKSAKQIGFMYPHQNNGHPLFRKNYCDNRLLFAGTETAQQHPGYMEGAVVAAQRVANEILKLENKL</sequence>
<name>A0ABV4KIF3_9FLAO</name>